<reference evidence="1 2" key="1">
    <citation type="submission" date="2015-01" db="EMBL/GenBank/DDBJ databases">
        <title>Evolution of Trichinella species and genotypes.</title>
        <authorList>
            <person name="Korhonen P.K."/>
            <person name="Edoardo P."/>
            <person name="Giuseppe L.R."/>
            <person name="Gasser R.B."/>
        </authorList>
    </citation>
    <scope>NUCLEOTIDE SEQUENCE [LARGE SCALE GENOMIC DNA]</scope>
    <source>
        <strain evidence="1">ISS1980</strain>
    </source>
</reference>
<evidence type="ECO:0000313" key="1">
    <source>
        <dbReference type="EMBL" id="KRZ70326.1"/>
    </source>
</evidence>
<protein>
    <submittedName>
        <fullName evidence="1">Uncharacterized protein</fullName>
    </submittedName>
</protein>
<evidence type="ECO:0000313" key="2">
    <source>
        <dbReference type="Proteomes" id="UP000054843"/>
    </source>
</evidence>
<organism evidence="1 2">
    <name type="scientific">Trichinella papuae</name>
    <dbReference type="NCBI Taxonomy" id="268474"/>
    <lineage>
        <taxon>Eukaryota</taxon>
        <taxon>Metazoa</taxon>
        <taxon>Ecdysozoa</taxon>
        <taxon>Nematoda</taxon>
        <taxon>Enoplea</taxon>
        <taxon>Dorylaimia</taxon>
        <taxon>Trichinellida</taxon>
        <taxon>Trichinellidae</taxon>
        <taxon>Trichinella</taxon>
    </lineage>
</organism>
<accession>A0A0V1MEQ9</accession>
<gene>
    <name evidence="1" type="ORF">T10_7264</name>
</gene>
<keyword evidence="2" id="KW-1185">Reference proteome</keyword>
<dbReference type="Proteomes" id="UP000054843">
    <property type="component" value="Unassembled WGS sequence"/>
</dbReference>
<sequence length="158" mass="18180">MTTVPRLELQAFIVSVHLADTLLKELENRLVMRGVVFWSDRLEKSRKTLPFKFRHLEVRYVPTKNYADQISRGLDATGLIKRLDFWTAGPKFLQKEEEWPETKVKPPDSDLKLRSKALAVLVASNSADANKCSNVAKSSKRPFWSKIQKFTCITPIVY</sequence>
<proteinExistence type="predicted"/>
<dbReference type="EMBL" id="JYDO01000116">
    <property type="protein sequence ID" value="KRZ70326.1"/>
    <property type="molecule type" value="Genomic_DNA"/>
</dbReference>
<dbReference type="AlphaFoldDB" id="A0A0V1MEQ9"/>
<comment type="caution">
    <text evidence="1">The sequence shown here is derived from an EMBL/GenBank/DDBJ whole genome shotgun (WGS) entry which is preliminary data.</text>
</comment>
<name>A0A0V1MEQ9_9BILA</name>